<gene>
    <name evidence="1" type="ORF">K431DRAFT_68803</name>
</gene>
<reference evidence="1" key="1">
    <citation type="journal article" date="2020" name="Stud. Mycol.">
        <title>101 Dothideomycetes genomes: a test case for predicting lifestyles and emergence of pathogens.</title>
        <authorList>
            <person name="Haridas S."/>
            <person name="Albert R."/>
            <person name="Binder M."/>
            <person name="Bloem J."/>
            <person name="Labutti K."/>
            <person name="Salamov A."/>
            <person name="Andreopoulos B."/>
            <person name="Baker S."/>
            <person name="Barry K."/>
            <person name="Bills G."/>
            <person name="Bluhm B."/>
            <person name="Cannon C."/>
            <person name="Castanera R."/>
            <person name="Culley D."/>
            <person name="Daum C."/>
            <person name="Ezra D."/>
            <person name="Gonzalez J."/>
            <person name="Henrissat B."/>
            <person name="Kuo A."/>
            <person name="Liang C."/>
            <person name="Lipzen A."/>
            <person name="Lutzoni F."/>
            <person name="Magnuson J."/>
            <person name="Mondo S."/>
            <person name="Nolan M."/>
            <person name="Ohm R."/>
            <person name="Pangilinan J."/>
            <person name="Park H.-J."/>
            <person name="Ramirez L."/>
            <person name="Alfaro M."/>
            <person name="Sun H."/>
            <person name="Tritt A."/>
            <person name="Yoshinaga Y."/>
            <person name="Zwiers L.-H."/>
            <person name="Turgeon B."/>
            <person name="Goodwin S."/>
            <person name="Spatafora J."/>
            <person name="Crous P."/>
            <person name="Grigoriev I."/>
        </authorList>
    </citation>
    <scope>NUCLEOTIDE SEQUENCE</scope>
    <source>
        <strain evidence="1">CBS 116435</strain>
    </source>
</reference>
<sequence>MRVGRQCTFGAGSLPQSQEHNNKRRPIACFRIPFFARHRCQILSRPAQARTQNRSLQLALRCALPAILEIVGGLIRCIANHVALGYNREPEPIGRYRRGGGVGSPARSTIAGLADAQGTAGLPLPALTPLTDLHHIVESTRQTLTPSPGGCLCWLNIIDRVRCPGSLSTGHHRTS</sequence>
<dbReference type="AlphaFoldDB" id="A0A9P4QAU7"/>
<organism evidence="1 2">
    <name type="scientific">Polychaeton citri CBS 116435</name>
    <dbReference type="NCBI Taxonomy" id="1314669"/>
    <lineage>
        <taxon>Eukaryota</taxon>
        <taxon>Fungi</taxon>
        <taxon>Dikarya</taxon>
        <taxon>Ascomycota</taxon>
        <taxon>Pezizomycotina</taxon>
        <taxon>Dothideomycetes</taxon>
        <taxon>Dothideomycetidae</taxon>
        <taxon>Capnodiales</taxon>
        <taxon>Capnodiaceae</taxon>
        <taxon>Polychaeton</taxon>
    </lineage>
</organism>
<proteinExistence type="predicted"/>
<evidence type="ECO:0000313" key="1">
    <source>
        <dbReference type="EMBL" id="KAF2721581.1"/>
    </source>
</evidence>
<comment type="caution">
    <text evidence="1">The sequence shown here is derived from an EMBL/GenBank/DDBJ whole genome shotgun (WGS) entry which is preliminary data.</text>
</comment>
<keyword evidence="2" id="KW-1185">Reference proteome</keyword>
<dbReference type="EMBL" id="MU003789">
    <property type="protein sequence ID" value="KAF2721581.1"/>
    <property type="molecule type" value="Genomic_DNA"/>
</dbReference>
<evidence type="ECO:0000313" key="2">
    <source>
        <dbReference type="Proteomes" id="UP000799441"/>
    </source>
</evidence>
<accession>A0A9P4QAU7</accession>
<protein>
    <submittedName>
        <fullName evidence="1">Uncharacterized protein</fullName>
    </submittedName>
</protein>
<name>A0A9P4QAU7_9PEZI</name>
<dbReference type="Proteomes" id="UP000799441">
    <property type="component" value="Unassembled WGS sequence"/>
</dbReference>